<keyword evidence="7 11" id="KW-1133">Transmembrane helix</keyword>
<feature type="transmembrane region" description="Helical" evidence="11">
    <location>
        <begin position="12"/>
        <end position="29"/>
    </location>
</feature>
<dbReference type="Pfam" id="PF01036">
    <property type="entry name" value="Bac_rhodopsin"/>
    <property type="match status" value="1"/>
</dbReference>
<name>A4GI52_9BACT</name>
<protein>
    <submittedName>
        <fullName evidence="12">Pop proteorhodopsin</fullName>
    </submittedName>
</protein>
<dbReference type="PANTHER" id="PTHR28286">
    <property type="match status" value="1"/>
</dbReference>
<feature type="transmembrane region" description="Helical" evidence="11">
    <location>
        <begin position="216"/>
        <end position="237"/>
    </location>
</feature>
<dbReference type="GO" id="GO:0007602">
    <property type="term" value="P:phototransduction"/>
    <property type="evidence" value="ECO:0007669"/>
    <property type="project" value="UniProtKB-KW"/>
</dbReference>
<feature type="transmembrane region" description="Helical" evidence="11">
    <location>
        <begin position="112"/>
        <end position="131"/>
    </location>
</feature>
<evidence type="ECO:0000256" key="10">
    <source>
        <dbReference type="ARBA" id="ARBA00023170"/>
    </source>
</evidence>
<evidence type="ECO:0000256" key="6">
    <source>
        <dbReference type="ARBA" id="ARBA00022925"/>
    </source>
</evidence>
<sequence length="245" mass="27841">MQVADYNLLYNSLSFAIATFGASTVFFFCQRSQVAPAYKTSLTLAGLVCLIALYHYFRIFESFNDAYIFQDGLVKETGGQLNVSYRYVGWLLTVPLLLLELVLVIRLTREETFSVGTKLTVAAIIMVLLGYSGEVLVDTNQIQERWIYWSLAMLPFLYILYYLIIKLKNPISKQPKNVRSLVSNARWLLILSWAIYPVVYLLPIFDTSTSYINLQIGYTVADILSLALFGVMIYLIAQRKSDIGA</sequence>
<keyword evidence="9 11" id="KW-0472">Membrane</keyword>
<dbReference type="InterPro" id="IPR001425">
    <property type="entry name" value="Arc/bac/fun_rhodopsins"/>
</dbReference>
<keyword evidence="6" id="KW-0681">Retinal protein</keyword>
<proteinExistence type="inferred from homology"/>
<dbReference type="SUPFAM" id="SSF81321">
    <property type="entry name" value="Family A G protein-coupled receptor-like"/>
    <property type="match status" value="1"/>
</dbReference>
<dbReference type="Gene3D" id="1.20.1070.10">
    <property type="entry name" value="Rhodopsin 7-helix transmembrane proteins"/>
    <property type="match status" value="1"/>
</dbReference>
<keyword evidence="3" id="KW-0600">Photoreceptor protein</keyword>
<dbReference type="EMBL" id="EF089400">
    <property type="protein sequence ID" value="ABL97763.1"/>
    <property type="molecule type" value="Genomic_DNA"/>
</dbReference>
<gene>
    <name evidence="12" type="ORF">MBMO_EB0-41B09.0033</name>
</gene>
<evidence type="ECO:0000256" key="3">
    <source>
        <dbReference type="ARBA" id="ARBA00022543"/>
    </source>
</evidence>
<feature type="transmembrane region" description="Helical" evidence="11">
    <location>
        <begin position="146"/>
        <end position="164"/>
    </location>
</feature>
<evidence type="ECO:0000256" key="2">
    <source>
        <dbReference type="ARBA" id="ARBA00008130"/>
    </source>
</evidence>
<comment type="subcellular location">
    <subcellularLocation>
        <location evidence="1">Membrane</location>
        <topology evidence="1">Multi-pass membrane protein</topology>
    </subcellularLocation>
</comment>
<dbReference type="GO" id="GO:0016020">
    <property type="term" value="C:membrane"/>
    <property type="evidence" value="ECO:0007669"/>
    <property type="project" value="UniProtKB-SubCell"/>
</dbReference>
<keyword evidence="4" id="KW-0716">Sensory transduction</keyword>
<keyword evidence="5 11" id="KW-0812">Transmembrane</keyword>
<dbReference type="PANTHER" id="PTHR28286:SF2">
    <property type="entry name" value="BACTERIORHODOPSIN _OPSIN, NOPA (EUROFUNG)"/>
    <property type="match status" value="1"/>
</dbReference>
<comment type="similarity">
    <text evidence="2">Belongs to the archaeal/bacterial/fungal opsin family.</text>
</comment>
<evidence type="ECO:0000256" key="1">
    <source>
        <dbReference type="ARBA" id="ARBA00004141"/>
    </source>
</evidence>
<evidence type="ECO:0000256" key="8">
    <source>
        <dbReference type="ARBA" id="ARBA00022991"/>
    </source>
</evidence>
<dbReference type="AlphaFoldDB" id="A4GI52"/>
<keyword evidence="10" id="KW-0675">Receptor</keyword>
<dbReference type="PRINTS" id="PR00251">
    <property type="entry name" value="BACTRLOPSIN"/>
</dbReference>
<feature type="transmembrane region" description="Helical" evidence="11">
    <location>
        <begin position="185"/>
        <end position="204"/>
    </location>
</feature>
<accession>A4GI52</accession>
<evidence type="ECO:0000256" key="9">
    <source>
        <dbReference type="ARBA" id="ARBA00023136"/>
    </source>
</evidence>
<evidence type="ECO:0000313" key="12">
    <source>
        <dbReference type="EMBL" id="ABL97763.1"/>
    </source>
</evidence>
<evidence type="ECO:0000256" key="5">
    <source>
        <dbReference type="ARBA" id="ARBA00022692"/>
    </source>
</evidence>
<dbReference type="GO" id="GO:0009881">
    <property type="term" value="F:photoreceptor activity"/>
    <property type="evidence" value="ECO:0007669"/>
    <property type="project" value="UniProtKB-KW"/>
</dbReference>
<evidence type="ECO:0000256" key="7">
    <source>
        <dbReference type="ARBA" id="ARBA00022989"/>
    </source>
</evidence>
<dbReference type="SMART" id="SM01021">
    <property type="entry name" value="Bac_rhodopsin"/>
    <property type="match status" value="1"/>
</dbReference>
<reference evidence="12" key="1">
    <citation type="journal article" date="2007" name="Environ. Microbiol.">
        <title>Proteorhodopsin photosystem gene clusters exhibit co-evolutionary trends and shared ancestry among diverse marine microbial phyla.</title>
        <authorList>
            <person name="McCarren J."/>
            <person name="Delong E.F."/>
        </authorList>
    </citation>
    <scope>NUCLEOTIDE SEQUENCE</scope>
</reference>
<organism evidence="12">
    <name type="scientific">uncultured marine bacterium EB0_41B09</name>
    <dbReference type="NCBI Taxonomy" id="415438"/>
    <lineage>
        <taxon>Bacteria</taxon>
        <taxon>environmental samples</taxon>
    </lineage>
</organism>
<feature type="transmembrane region" description="Helical" evidence="11">
    <location>
        <begin position="87"/>
        <end position="105"/>
    </location>
</feature>
<keyword evidence="8" id="KW-0157">Chromophore</keyword>
<evidence type="ECO:0000256" key="4">
    <source>
        <dbReference type="ARBA" id="ARBA00022606"/>
    </source>
</evidence>
<feature type="transmembrane region" description="Helical" evidence="11">
    <location>
        <begin position="41"/>
        <end position="57"/>
    </location>
</feature>
<evidence type="ECO:0000256" key="11">
    <source>
        <dbReference type="SAM" id="Phobius"/>
    </source>
</evidence>